<dbReference type="AlphaFoldDB" id="A0A0P0GBG6"/>
<evidence type="ECO:0000313" key="12">
    <source>
        <dbReference type="EMBL" id="ALJ61518.1"/>
    </source>
</evidence>
<dbReference type="RefSeq" id="WP_029428724.1">
    <property type="nucleotide sequence ID" value="NZ_CP012801.1"/>
</dbReference>
<proteinExistence type="inferred from homology"/>
<dbReference type="Gene3D" id="2.60.120.260">
    <property type="entry name" value="Galactose-binding domain-like"/>
    <property type="match status" value="1"/>
</dbReference>
<dbReference type="Proteomes" id="UP000061809">
    <property type="component" value="Chromosome"/>
</dbReference>
<keyword evidence="5 9" id="KW-0378">Hydrolase</keyword>
<feature type="domain" description="GH10" evidence="11">
    <location>
        <begin position="424"/>
        <end position="718"/>
    </location>
</feature>
<evidence type="ECO:0000256" key="2">
    <source>
        <dbReference type="ARBA" id="ARBA00007495"/>
    </source>
</evidence>
<organism evidence="12 13">
    <name type="scientific">Bacteroides cellulosilyticus</name>
    <dbReference type="NCBI Taxonomy" id="246787"/>
    <lineage>
        <taxon>Bacteria</taxon>
        <taxon>Pseudomonadati</taxon>
        <taxon>Bacteroidota</taxon>
        <taxon>Bacteroidia</taxon>
        <taxon>Bacteroidales</taxon>
        <taxon>Bacteroidaceae</taxon>
        <taxon>Bacteroides</taxon>
    </lineage>
</organism>
<dbReference type="InterPro" id="IPR008979">
    <property type="entry name" value="Galactose-bd-like_sf"/>
</dbReference>
<evidence type="ECO:0000256" key="9">
    <source>
        <dbReference type="RuleBase" id="RU361174"/>
    </source>
</evidence>
<feature type="signal peptide" evidence="10">
    <location>
        <begin position="1"/>
        <end position="20"/>
    </location>
</feature>
<accession>A0A0P0GBG6</accession>
<dbReference type="PRINTS" id="PR00134">
    <property type="entry name" value="GLHYDRLASE10"/>
</dbReference>
<sequence length="721" mass="79215">MKHTKKILGTMLLTAAAVVATSCVDDSKLLFSVDKPASIADMEYLNAYDALKTYVNSSANPDFKLGIALAANDYIAGGLVTRLANSNFHDMTAGNAMKYASCVADDGSMNFGTVENFVSAAKAGGLTIYGHTLGWHAQQNNKYLNGLLKDKEMDVDPDEKVDVEDYAVDYSTSGYTFWNEVNAEVKETTTIGKNDAEGCLEIKTSVAAAQNHYVQYHIADNLPTVIGKEYKLRIMIKGSAAGSLNFGVGPWSGRAEGAFSFDTEWKEYDFTFTAVADGGHVMTQSGLFAGTIQIKYVKIFHSEAPTVEVEQEVNVQTYKDGPFPFYARGCEPPVINSCLHFVPTGDWAQFFVFPGGDNPLEEGNYVIYLDLTASKDASGVQLTMQNGWGGDAQSITVAVPIKEGNHKVRLNFPDVAGGNYDVILKPQTADATLDLRSVTVCKVVKMNSIPLTPEEKKDTLTWAMNNWVEGMMKATGGYVTAWDVVNEAISGGGDDGEGFYTLQSAKNVSAEDAKNNFYWQDYLGNEDYVRIVVAAARKYYAENGGVNPLKLFVNDYNLESDWDDNKKVKSLVHWIEKWEADGVTKIDGIGTQMHVSCYANAVTQKSKEDHVEKMFQILAESGKLVKITELDMGYIDENGTSVKTENMTEAQHKAMSDYYKFIVKKYFEIIPAAQQYGITQWCATDSPSNSSWRGGEPVGLWDANYSRKHTYAGFADGLSGK</sequence>
<dbReference type="PATRIC" id="fig|246787.4.peg.4444"/>
<comment type="similarity">
    <text evidence="2 9">Belongs to the glycosyl hydrolase 10 (cellulase F) family.</text>
</comment>
<dbReference type="KEGG" id="bcel:BcellWH2_04301"/>
<keyword evidence="4 10" id="KW-0732">Signal</keyword>
<evidence type="ECO:0000313" key="13">
    <source>
        <dbReference type="Proteomes" id="UP000061809"/>
    </source>
</evidence>
<dbReference type="PANTHER" id="PTHR31490:SF88">
    <property type="entry name" value="BETA-XYLANASE"/>
    <property type="match status" value="1"/>
</dbReference>
<comment type="catalytic activity">
    <reaction evidence="1 9">
        <text>Endohydrolysis of (1-&gt;4)-beta-D-xylosidic linkages in xylans.</text>
        <dbReference type="EC" id="3.2.1.8"/>
    </reaction>
</comment>
<dbReference type="GO" id="GO:0031176">
    <property type="term" value="F:endo-1,4-beta-xylanase activity"/>
    <property type="evidence" value="ECO:0007669"/>
    <property type="project" value="UniProtKB-EC"/>
</dbReference>
<feature type="chain" id="PRO_5006047398" description="Beta-xylanase" evidence="10">
    <location>
        <begin position="21"/>
        <end position="721"/>
    </location>
</feature>
<dbReference type="SMART" id="SM00633">
    <property type="entry name" value="Glyco_10"/>
    <property type="match status" value="1"/>
</dbReference>
<evidence type="ECO:0000256" key="4">
    <source>
        <dbReference type="ARBA" id="ARBA00022729"/>
    </source>
</evidence>
<dbReference type="InterPro" id="IPR044846">
    <property type="entry name" value="GH10"/>
</dbReference>
<dbReference type="PROSITE" id="PS51257">
    <property type="entry name" value="PROKAR_LIPOPROTEIN"/>
    <property type="match status" value="1"/>
</dbReference>
<evidence type="ECO:0000259" key="11">
    <source>
        <dbReference type="SMART" id="SM00633"/>
    </source>
</evidence>
<keyword evidence="7 9" id="KW-0326">Glycosidase</keyword>
<dbReference type="InterPro" id="IPR001000">
    <property type="entry name" value="GH10_dom"/>
</dbReference>
<protein>
    <recommendedName>
        <fullName evidence="9">Beta-xylanase</fullName>
        <ecNumber evidence="9">3.2.1.8</ecNumber>
    </recommendedName>
</protein>
<evidence type="ECO:0000256" key="3">
    <source>
        <dbReference type="ARBA" id="ARBA00022651"/>
    </source>
</evidence>
<reference evidence="12 13" key="1">
    <citation type="journal article" date="2015" name="Science">
        <title>Genetic determinants of in vivo fitness and diet responsiveness in multiple human gut Bacteroides.</title>
        <authorList>
            <person name="Wu M."/>
            <person name="McNulty N.P."/>
            <person name="Rodionov D.A."/>
            <person name="Khoroshkin M.S."/>
            <person name="Griffin N.W."/>
            <person name="Cheng J."/>
            <person name="Latreille P."/>
            <person name="Kerstetter R.A."/>
            <person name="Terrapon N."/>
            <person name="Henrissat B."/>
            <person name="Osterman A.L."/>
            <person name="Gordon J.I."/>
        </authorList>
    </citation>
    <scope>NUCLEOTIDE SEQUENCE [LARGE SCALE GENOMIC DNA]</scope>
    <source>
        <strain evidence="12 13">WH2</strain>
    </source>
</reference>
<dbReference type="InterPro" id="IPR017853">
    <property type="entry name" value="GH"/>
</dbReference>
<dbReference type="Gene3D" id="3.20.20.80">
    <property type="entry name" value="Glycosidases"/>
    <property type="match status" value="1"/>
</dbReference>
<keyword evidence="8 9" id="KW-0624">Polysaccharide degradation</keyword>
<dbReference type="Pfam" id="PF00331">
    <property type="entry name" value="Glyco_hydro_10"/>
    <property type="match status" value="2"/>
</dbReference>
<dbReference type="GO" id="GO:0045493">
    <property type="term" value="P:xylan catabolic process"/>
    <property type="evidence" value="ECO:0007669"/>
    <property type="project" value="UniProtKB-KW"/>
</dbReference>
<evidence type="ECO:0000256" key="8">
    <source>
        <dbReference type="ARBA" id="ARBA00023326"/>
    </source>
</evidence>
<dbReference type="EMBL" id="CP012801">
    <property type="protein sequence ID" value="ALJ61518.1"/>
    <property type="molecule type" value="Genomic_DNA"/>
</dbReference>
<evidence type="ECO:0000256" key="6">
    <source>
        <dbReference type="ARBA" id="ARBA00023277"/>
    </source>
</evidence>
<dbReference type="SUPFAM" id="SSF51445">
    <property type="entry name" value="(Trans)glycosidases"/>
    <property type="match status" value="1"/>
</dbReference>
<dbReference type="SUPFAM" id="SSF49785">
    <property type="entry name" value="Galactose-binding domain-like"/>
    <property type="match status" value="1"/>
</dbReference>
<gene>
    <name evidence="12" type="ORF">BcellWH2_04301</name>
</gene>
<evidence type="ECO:0000256" key="5">
    <source>
        <dbReference type="ARBA" id="ARBA00022801"/>
    </source>
</evidence>
<dbReference type="EC" id="3.2.1.8" evidence="9"/>
<evidence type="ECO:0000256" key="7">
    <source>
        <dbReference type="ARBA" id="ARBA00023295"/>
    </source>
</evidence>
<evidence type="ECO:0000256" key="1">
    <source>
        <dbReference type="ARBA" id="ARBA00000681"/>
    </source>
</evidence>
<keyword evidence="6 9" id="KW-0119">Carbohydrate metabolism</keyword>
<keyword evidence="3 12" id="KW-0858">Xylan degradation</keyword>
<dbReference type="PANTHER" id="PTHR31490">
    <property type="entry name" value="GLYCOSYL HYDROLASE"/>
    <property type="match status" value="1"/>
</dbReference>
<evidence type="ECO:0000256" key="10">
    <source>
        <dbReference type="SAM" id="SignalP"/>
    </source>
</evidence>
<name>A0A0P0GBG6_9BACE</name>